<proteinExistence type="predicted"/>
<evidence type="ECO:0000313" key="1">
    <source>
        <dbReference type="EMBL" id="GMQ62194.1"/>
    </source>
</evidence>
<name>A0ACB5UGW9_9FIRM</name>
<protein>
    <submittedName>
        <fullName evidence="1">Uncharacterized protein</fullName>
    </submittedName>
</protein>
<sequence>MSNTTNRMNHIFRPDKKTFIMAMDHGANFNVLPALKNPGKIIREIAEAGADAFLTTVGMTEKFGEDFIGKGIILRIDGGVSFLGDRSKPLQTVVTAEDAIRIGADSIITMGFPGSKFENEILSNLSRNIMDAHKWGIPVTSEALPRGFEGGDDSRTPENVIFACRQSVELGADIIKTVYTGDQESFKELTESVYAPVVILGGSKKVPERQLLQEIKDAMEVGGAGVAMGRNIWGHENPARYAAAIAKLIHEDCSVDAALKELNPKF</sequence>
<keyword evidence="2" id="KW-1185">Reference proteome</keyword>
<evidence type="ECO:0000313" key="2">
    <source>
        <dbReference type="Proteomes" id="UP001374599"/>
    </source>
</evidence>
<dbReference type="Proteomes" id="UP001374599">
    <property type="component" value="Unassembled WGS sequence"/>
</dbReference>
<accession>A0ACB5UGW9</accession>
<reference evidence="1" key="1">
    <citation type="submission" date="2023-09" db="EMBL/GenBank/DDBJ databases">
        <title>Vallitalea sediminicola and Vallitalea maricola sp. nov., anaerobic bacteria isolated from marine sediment.</title>
        <authorList>
            <person name="Hirano S."/>
            <person name="Maeda A."/>
            <person name="Terahara T."/>
            <person name="Mori K."/>
            <person name="Hamada M."/>
            <person name="Matsumoto R."/>
            <person name="Kobayashi T."/>
        </authorList>
    </citation>
    <scope>NUCLEOTIDE SEQUENCE</scope>
    <source>
        <strain evidence="1">AN17-2</strain>
    </source>
</reference>
<organism evidence="1 2">
    <name type="scientific">Vallitalea maricola</name>
    <dbReference type="NCBI Taxonomy" id="3074433"/>
    <lineage>
        <taxon>Bacteria</taxon>
        <taxon>Bacillati</taxon>
        <taxon>Bacillota</taxon>
        <taxon>Clostridia</taxon>
        <taxon>Lachnospirales</taxon>
        <taxon>Vallitaleaceae</taxon>
        <taxon>Vallitalea</taxon>
    </lineage>
</organism>
<gene>
    <name evidence="1" type="ORF">AN2V17_14250</name>
</gene>
<comment type="caution">
    <text evidence="1">The sequence shown here is derived from an EMBL/GenBank/DDBJ whole genome shotgun (WGS) entry which is preliminary data.</text>
</comment>
<dbReference type="EMBL" id="BTPU01000021">
    <property type="protein sequence ID" value="GMQ62194.1"/>
    <property type="molecule type" value="Genomic_DNA"/>
</dbReference>